<dbReference type="InterPro" id="IPR036162">
    <property type="entry name" value="Resolvase-like_N_sf"/>
</dbReference>
<protein>
    <submittedName>
        <fullName evidence="4">Site-specific DNA recombinase</fullName>
    </submittedName>
</protein>
<dbReference type="PANTHER" id="PTHR30461">
    <property type="entry name" value="DNA-INVERTASE FROM LAMBDOID PROPHAGE"/>
    <property type="match status" value="1"/>
</dbReference>
<organism evidence="4 5">
    <name type="scientific">Roseovarius azorensis</name>
    <dbReference type="NCBI Taxonomy" id="1287727"/>
    <lineage>
        <taxon>Bacteria</taxon>
        <taxon>Pseudomonadati</taxon>
        <taxon>Pseudomonadota</taxon>
        <taxon>Alphaproteobacteria</taxon>
        <taxon>Rhodobacterales</taxon>
        <taxon>Roseobacteraceae</taxon>
        <taxon>Roseovarius</taxon>
    </lineage>
</organism>
<dbReference type="PROSITE" id="PS51736">
    <property type="entry name" value="RECOMBINASES_3"/>
    <property type="match status" value="1"/>
</dbReference>
<dbReference type="AlphaFoldDB" id="A0A1H7WF53"/>
<dbReference type="GO" id="GO:0000150">
    <property type="term" value="F:DNA strand exchange activity"/>
    <property type="evidence" value="ECO:0007669"/>
    <property type="project" value="InterPro"/>
</dbReference>
<sequence length="565" mass="62489">MNQRIRCAIYTRKSSDDGLDQEFNSLDAQHEACAAYVTSQRGEGWSLLPARYDDGGVSGGTLERPALYRLMEDVDAGRIDMIVVYKIDRLTRSLSDFARLVDRFEAADCSFVSVTQAFNTSSSMGRLTLNMLLSFAQFEREVTAERIRDKIAASKKRGLWMGGVSPLGYDAHPDPNTRSLVINEAERSTVERLFALYEALGCLRAVKQQADRLGLRSKRHSFSTGRVQGGGKLSRGQIHYILCNPIYAGRIRHKDKIFDGLHPAIIDDALWDCVQVRLQAASARPRTNGKSVDHQHGANVASPLTGKFRDATGDRLTPSHTQKGRARIRYYVSNRLLSGAKDPSGWRLPAAAFETSVANTVANHLDQAARRHALLEHPEVRAGEDHVELGQALAARLRTSDVGTLSDLVREGHLDRGRITIHLNSAMLANVLDIDPSALAREALTCTAPFDLRRRGVETKIIVGDVFCGPDHVLLRGLAKGHKWAAELQSGTPISVIAKRERVTEAYIRPRAQLAYLTPRIQTAILDGSLPPELTLETLVRARLPLDWRVQERMLGFESARPGAA</sequence>
<dbReference type="Gene3D" id="3.40.50.1390">
    <property type="entry name" value="Resolvase, N-terminal catalytic domain"/>
    <property type="match status" value="1"/>
</dbReference>
<proteinExistence type="predicted"/>
<dbReference type="InterPro" id="IPR050639">
    <property type="entry name" value="SSR_resolvase"/>
</dbReference>
<feature type="region of interest" description="Disordered" evidence="1">
    <location>
        <begin position="285"/>
        <end position="320"/>
    </location>
</feature>
<dbReference type="EMBL" id="FOAG01000015">
    <property type="protein sequence ID" value="SEM19974.1"/>
    <property type="molecule type" value="Genomic_DNA"/>
</dbReference>
<dbReference type="PROSITE" id="PS51737">
    <property type="entry name" value="RECOMBINASE_DNA_BIND"/>
    <property type="match status" value="1"/>
</dbReference>
<evidence type="ECO:0000313" key="5">
    <source>
        <dbReference type="Proteomes" id="UP000199582"/>
    </source>
</evidence>
<dbReference type="Pfam" id="PF07508">
    <property type="entry name" value="Recombinase"/>
    <property type="match status" value="1"/>
</dbReference>
<dbReference type="CDD" id="cd03768">
    <property type="entry name" value="SR_ResInv"/>
    <property type="match status" value="1"/>
</dbReference>
<evidence type="ECO:0000259" key="3">
    <source>
        <dbReference type="PROSITE" id="PS51737"/>
    </source>
</evidence>
<dbReference type="InterPro" id="IPR038109">
    <property type="entry name" value="DNA_bind_recomb_sf"/>
</dbReference>
<evidence type="ECO:0000313" key="4">
    <source>
        <dbReference type="EMBL" id="SEM19974.1"/>
    </source>
</evidence>
<dbReference type="STRING" id="1287727.SAMN05443999_11539"/>
<evidence type="ECO:0000259" key="2">
    <source>
        <dbReference type="PROSITE" id="PS51736"/>
    </source>
</evidence>
<dbReference type="InterPro" id="IPR006119">
    <property type="entry name" value="Resolv_N"/>
</dbReference>
<dbReference type="RefSeq" id="WP_093039036.1">
    <property type="nucleotide sequence ID" value="NZ_FOAG01000015.1"/>
</dbReference>
<keyword evidence="5" id="KW-1185">Reference proteome</keyword>
<dbReference type="OrthoDB" id="7277848at2"/>
<dbReference type="InterPro" id="IPR011109">
    <property type="entry name" value="DNA_bind_recombinase_dom"/>
</dbReference>
<feature type="domain" description="Resolvase/invertase-type recombinase catalytic" evidence="2">
    <location>
        <begin position="6"/>
        <end position="158"/>
    </location>
</feature>
<gene>
    <name evidence="4" type="ORF">SAMN05443999_11539</name>
</gene>
<dbReference type="SMART" id="SM00857">
    <property type="entry name" value="Resolvase"/>
    <property type="match status" value="1"/>
</dbReference>
<dbReference type="Pfam" id="PF00239">
    <property type="entry name" value="Resolvase"/>
    <property type="match status" value="1"/>
</dbReference>
<dbReference type="PANTHER" id="PTHR30461:SF23">
    <property type="entry name" value="DNA RECOMBINASE-RELATED"/>
    <property type="match status" value="1"/>
</dbReference>
<dbReference type="Gene3D" id="3.90.1750.20">
    <property type="entry name" value="Putative Large Serine Recombinase, Chain B, Domain 2"/>
    <property type="match status" value="1"/>
</dbReference>
<evidence type="ECO:0000256" key="1">
    <source>
        <dbReference type="SAM" id="MobiDB-lite"/>
    </source>
</evidence>
<name>A0A1H7WF53_9RHOB</name>
<dbReference type="GO" id="GO:0003677">
    <property type="term" value="F:DNA binding"/>
    <property type="evidence" value="ECO:0007669"/>
    <property type="project" value="InterPro"/>
</dbReference>
<feature type="domain" description="Recombinase" evidence="3">
    <location>
        <begin position="166"/>
        <end position="288"/>
    </location>
</feature>
<accession>A0A1H7WF53</accession>
<dbReference type="SUPFAM" id="SSF53041">
    <property type="entry name" value="Resolvase-like"/>
    <property type="match status" value="1"/>
</dbReference>
<reference evidence="4 5" key="1">
    <citation type="submission" date="2016-10" db="EMBL/GenBank/DDBJ databases">
        <authorList>
            <person name="de Groot N.N."/>
        </authorList>
    </citation>
    <scope>NUCLEOTIDE SEQUENCE [LARGE SCALE GENOMIC DNA]</scope>
    <source>
        <strain evidence="4 5">DSM 100674</strain>
    </source>
</reference>
<dbReference type="Proteomes" id="UP000199582">
    <property type="component" value="Unassembled WGS sequence"/>
</dbReference>